<protein>
    <submittedName>
        <fullName evidence="1">Uncharacterized protein</fullName>
    </submittedName>
</protein>
<keyword evidence="2" id="KW-1185">Reference proteome</keyword>
<sequence>MISRKKVEEITYWNEARGFREVPRFGMPKQYMFFRVNRDPLSLSNIYEDFDGLIDLIRQHIPKQL</sequence>
<organism evidence="1 2">
    <name type="scientific">Dictyobacter formicarum</name>
    <dbReference type="NCBI Taxonomy" id="2778368"/>
    <lineage>
        <taxon>Bacteria</taxon>
        <taxon>Bacillati</taxon>
        <taxon>Chloroflexota</taxon>
        <taxon>Ktedonobacteria</taxon>
        <taxon>Ktedonobacterales</taxon>
        <taxon>Dictyobacteraceae</taxon>
        <taxon>Dictyobacter</taxon>
    </lineage>
</organism>
<reference evidence="1 2" key="1">
    <citation type="journal article" date="2021" name="Int. J. Syst. Evol. Microbiol.">
        <title>Reticulibacter mediterranei gen. nov., sp. nov., within the new family Reticulibacteraceae fam. nov., and Ktedonospora formicarum gen. nov., sp. nov., Ktedonobacter robiniae sp. nov., Dictyobacter formicarum sp. nov. and Dictyobacter arantiisoli sp. nov., belonging to the class Ktedonobacteria.</title>
        <authorList>
            <person name="Yabe S."/>
            <person name="Zheng Y."/>
            <person name="Wang C.M."/>
            <person name="Sakai Y."/>
            <person name="Abe K."/>
            <person name="Yokota A."/>
            <person name="Donadio S."/>
            <person name="Cavaletti L."/>
            <person name="Monciardini P."/>
        </authorList>
    </citation>
    <scope>NUCLEOTIDE SEQUENCE [LARGE SCALE GENOMIC DNA]</scope>
    <source>
        <strain evidence="1 2">SOSP1-9</strain>
    </source>
</reference>
<gene>
    <name evidence="1" type="ORF">KSZ_12150</name>
</gene>
<comment type="caution">
    <text evidence="1">The sequence shown here is derived from an EMBL/GenBank/DDBJ whole genome shotgun (WGS) entry which is preliminary data.</text>
</comment>
<accession>A0ABQ3VBP1</accession>
<dbReference type="Proteomes" id="UP000635565">
    <property type="component" value="Unassembled WGS sequence"/>
</dbReference>
<proteinExistence type="predicted"/>
<name>A0ABQ3VBP1_9CHLR</name>
<evidence type="ECO:0000313" key="1">
    <source>
        <dbReference type="EMBL" id="GHO83209.1"/>
    </source>
</evidence>
<evidence type="ECO:0000313" key="2">
    <source>
        <dbReference type="Proteomes" id="UP000635565"/>
    </source>
</evidence>
<dbReference type="EMBL" id="BNJJ01000003">
    <property type="protein sequence ID" value="GHO83209.1"/>
    <property type="molecule type" value="Genomic_DNA"/>
</dbReference>